<gene>
    <name evidence="1" type="ORF">AMD02_14405</name>
</gene>
<name>A0A0M0KM17_ALKHA</name>
<dbReference type="EMBL" id="LILD01000001">
    <property type="protein sequence ID" value="KOO39906.1"/>
    <property type="molecule type" value="Genomic_DNA"/>
</dbReference>
<evidence type="ECO:0000313" key="1">
    <source>
        <dbReference type="EMBL" id="KOO39906.1"/>
    </source>
</evidence>
<organism evidence="1">
    <name type="scientific">Halalkalibacterium halodurans</name>
    <name type="common">Bacillus halodurans</name>
    <dbReference type="NCBI Taxonomy" id="86665"/>
    <lineage>
        <taxon>Bacteria</taxon>
        <taxon>Bacillati</taxon>
        <taxon>Bacillota</taxon>
        <taxon>Bacilli</taxon>
        <taxon>Bacillales</taxon>
        <taxon>Bacillaceae</taxon>
        <taxon>Halalkalibacterium (ex Joshi et al. 2022)</taxon>
    </lineage>
</organism>
<protein>
    <submittedName>
        <fullName evidence="1">Uncharacterized protein</fullName>
    </submittedName>
</protein>
<dbReference type="PATRIC" id="fig|136160.3.peg.3344"/>
<reference evidence="1" key="1">
    <citation type="submission" date="2015-08" db="EMBL/GenBank/DDBJ databases">
        <title>Complete DNA Sequence of Pseudomonas syringae pv. actinidiae, the Causal Agent of Kiwifruit Canker Disease.</title>
        <authorList>
            <person name="Rikkerink E.H.A."/>
            <person name="Fineran P.C."/>
        </authorList>
    </citation>
    <scope>NUCLEOTIDE SEQUENCE</scope>
    <source>
        <strain evidence="1">DSM 13666</strain>
    </source>
</reference>
<comment type="caution">
    <text evidence="1">The sequence shown here is derived from an EMBL/GenBank/DDBJ whole genome shotgun (WGS) entry which is preliminary data.</text>
</comment>
<accession>A0A0M0KM17</accession>
<sequence>MNNPRVFSNPCAICRVREATKLCDYVTGYNNSPIFVNDYKKFCELNSGCRHETCDLPMCGECAKQMGLNVDFCPHHYKLHIQAELPAKLKQAQIRQKSKQYYEMEE</sequence>
<proteinExistence type="predicted"/>
<dbReference type="AlphaFoldDB" id="A0A0M0KM17"/>